<dbReference type="InterPro" id="IPR000326">
    <property type="entry name" value="PAP2/HPO"/>
</dbReference>
<gene>
    <name evidence="2" type="ORF">GTQ38_02135</name>
</gene>
<dbReference type="InterPro" id="IPR036938">
    <property type="entry name" value="PAP2/HPO_sf"/>
</dbReference>
<evidence type="ECO:0000313" key="3">
    <source>
        <dbReference type="Proteomes" id="UP000475249"/>
    </source>
</evidence>
<evidence type="ECO:0000259" key="1">
    <source>
        <dbReference type="Pfam" id="PF01569"/>
    </source>
</evidence>
<accession>A0A6L9E852</accession>
<organism evidence="2 3">
    <name type="scientific">Poritiphilus flavus</name>
    <dbReference type="NCBI Taxonomy" id="2697053"/>
    <lineage>
        <taxon>Bacteria</taxon>
        <taxon>Pseudomonadati</taxon>
        <taxon>Bacteroidota</taxon>
        <taxon>Flavobacteriia</taxon>
        <taxon>Flavobacteriales</taxon>
        <taxon>Flavobacteriaceae</taxon>
        <taxon>Poritiphilus</taxon>
    </lineage>
</organism>
<dbReference type="Pfam" id="PF01569">
    <property type="entry name" value="PAP2"/>
    <property type="match status" value="1"/>
</dbReference>
<dbReference type="EMBL" id="WXYO01000001">
    <property type="protein sequence ID" value="NAS10781.1"/>
    <property type="molecule type" value="Genomic_DNA"/>
</dbReference>
<dbReference type="PANTHER" id="PTHR34599:SF1">
    <property type="entry name" value="PHOSPHATIDIC ACID PHOSPHATASE TYPE 2_HALOPEROXIDASE DOMAIN-CONTAINING PROTEIN"/>
    <property type="match status" value="1"/>
</dbReference>
<dbReference type="PANTHER" id="PTHR34599">
    <property type="entry name" value="PEROXIDASE-RELATED"/>
    <property type="match status" value="1"/>
</dbReference>
<evidence type="ECO:0000313" key="2">
    <source>
        <dbReference type="EMBL" id="NAS10781.1"/>
    </source>
</evidence>
<dbReference type="PROSITE" id="PS51257">
    <property type="entry name" value="PROKAR_LIPOPROTEIN"/>
    <property type="match status" value="1"/>
</dbReference>
<feature type="domain" description="Phosphatidic acid phosphatase type 2/haloperoxidase" evidence="1">
    <location>
        <begin position="307"/>
        <end position="441"/>
    </location>
</feature>
<keyword evidence="3" id="KW-1185">Reference proteome</keyword>
<dbReference type="Proteomes" id="UP000475249">
    <property type="component" value="Unassembled WGS sequence"/>
</dbReference>
<dbReference type="InterPro" id="IPR052559">
    <property type="entry name" value="V-haloperoxidase"/>
</dbReference>
<name>A0A6L9E852_9FLAO</name>
<comment type="caution">
    <text evidence="2">The sequence shown here is derived from an EMBL/GenBank/DDBJ whole genome shotgun (WGS) entry which is preliminary data.</text>
</comment>
<dbReference type="CDD" id="cd03398">
    <property type="entry name" value="PAP2_haloperoxidase"/>
    <property type="match status" value="1"/>
</dbReference>
<dbReference type="RefSeq" id="WP_161433569.1">
    <property type="nucleotide sequence ID" value="NZ_WXYO01000001.1"/>
</dbReference>
<protein>
    <submittedName>
        <fullName evidence="2">Phosphatase PAP2 family protein</fullName>
    </submittedName>
</protein>
<reference evidence="2 3" key="1">
    <citation type="submission" date="2020-01" db="EMBL/GenBank/DDBJ databases">
        <title>Bacteria diversity of Porities sp.</title>
        <authorList>
            <person name="Wang G."/>
        </authorList>
    </citation>
    <scope>NUCLEOTIDE SEQUENCE [LARGE SCALE GENOMIC DNA]</scope>
    <source>
        <strain evidence="2 3">R33</strain>
    </source>
</reference>
<proteinExistence type="predicted"/>
<sequence>MNTRLYRHITCILILIALLISACEREKELSEQDVALEWAKMSLYITQYTPANSPTFASRGFGYIGLTMYEAIVHGYDTHHSIAEQLNGLKGLPRPEQDKTYNWVLAMNAAQADILKSIYLQTSEENKQRIDSLENAVYEQYSKKVGDEGIAERSVAFGKSVSKAVFEWSKTDGGHRGYLRNFDKSLEHPERPGSWKPPLFAQSFSHHPLHPHWGKNRTFLAVNATLPIPEMIPYDTIKGSPYYEQFIQVYKKDLELTQEEKEAAIWWGDDPDVSFTPPGHSYYITTLAVEQKNPSLIRCAEAYAKVSIAVADAFIQCWKWKYHFFSERPNTFIPEHIDQEWESFWPDPPFPSFPSGHAIQAAAAATTLEEVFGKEFHFVDRAHEGRERDEVRDTDFVIRSFDSFWAAAQETADSRFYGGIHTPQDNEVGLEEGARIANNVVSLKWKTD</sequence>
<dbReference type="AlphaFoldDB" id="A0A6L9E852"/>
<dbReference type="Gene3D" id="1.10.606.20">
    <property type="match status" value="1"/>
</dbReference>
<dbReference type="SUPFAM" id="SSF48317">
    <property type="entry name" value="Acid phosphatase/Vanadium-dependent haloperoxidase"/>
    <property type="match status" value="1"/>
</dbReference>